<feature type="transmembrane region" description="Helical" evidence="1">
    <location>
        <begin position="92"/>
        <end position="114"/>
    </location>
</feature>
<proteinExistence type="predicted"/>
<name>A0A1L7XUZ5_9HELO</name>
<feature type="transmembrane region" description="Helical" evidence="1">
    <location>
        <begin position="138"/>
        <end position="158"/>
    </location>
</feature>
<feature type="transmembrane region" description="Helical" evidence="1">
    <location>
        <begin position="223"/>
        <end position="248"/>
    </location>
</feature>
<evidence type="ECO:0008006" key="4">
    <source>
        <dbReference type="Google" id="ProtNLM"/>
    </source>
</evidence>
<reference evidence="2 3" key="1">
    <citation type="submission" date="2016-03" db="EMBL/GenBank/DDBJ databases">
        <authorList>
            <person name="Ploux O."/>
        </authorList>
    </citation>
    <scope>NUCLEOTIDE SEQUENCE [LARGE SCALE GENOMIC DNA]</scope>
    <source>
        <strain evidence="2 3">UAMH 11012</strain>
    </source>
</reference>
<evidence type="ECO:0000313" key="2">
    <source>
        <dbReference type="EMBL" id="CZR68853.1"/>
    </source>
</evidence>
<keyword evidence="1" id="KW-0812">Transmembrane</keyword>
<dbReference type="OrthoDB" id="193478at2759"/>
<organism evidence="2 3">
    <name type="scientific">Phialocephala subalpina</name>
    <dbReference type="NCBI Taxonomy" id="576137"/>
    <lineage>
        <taxon>Eukaryota</taxon>
        <taxon>Fungi</taxon>
        <taxon>Dikarya</taxon>
        <taxon>Ascomycota</taxon>
        <taxon>Pezizomycotina</taxon>
        <taxon>Leotiomycetes</taxon>
        <taxon>Helotiales</taxon>
        <taxon>Mollisiaceae</taxon>
        <taxon>Phialocephala</taxon>
        <taxon>Phialocephala fortinii species complex</taxon>
    </lineage>
</organism>
<feature type="transmembrane region" description="Helical" evidence="1">
    <location>
        <begin position="7"/>
        <end position="27"/>
    </location>
</feature>
<keyword evidence="1" id="KW-1133">Transmembrane helix</keyword>
<keyword evidence="3" id="KW-1185">Reference proteome</keyword>
<feature type="transmembrane region" description="Helical" evidence="1">
    <location>
        <begin position="58"/>
        <end position="80"/>
    </location>
</feature>
<accession>A0A1L7XUZ5</accession>
<sequence>MRKIYHPLVIIFGGAMLGFILAGFSYMNVTGDAAGSYKSNTSPGESYHYHTSHYRIGIILHLAGCLPARFLAVCQFVPVIRHKAIIFHRINGYIAILLALIVNAGALMIVRRAFSGGLDVQSRLLQIDQHRAWMLRSWFYFGTIITTRLFMICSATIITRIGSCYQIQTCGEVAFIFSGSCSQPQTFPPPTLKMYPQCVNGTENTVVAVNANMNGMPEQVGAGLGLSFGMGLWFAILVHALGIEWFLWLSPAEATRLGNVSYGRGSKRPSNSGLTVDRFGDAERFRPVRTGEFEADFREVMDTRRSGIDLELFL</sequence>
<gene>
    <name evidence="2" type="ORF">PAC_18753</name>
</gene>
<dbReference type="STRING" id="576137.A0A1L7XUZ5"/>
<dbReference type="Proteomes" id="UP000184330">
    <property type="component" value="Unassembled WGS sequence"/>
</dbReference>
<dbReference type="AlphaFoldDB" id="A0A1L7XUZ5"/>
<dbReference type="EMBL" id="FJOG01000060">
    <property type="protein sequence ID" value="CZR68853.1"/>
    <property type="molecule type" value="Genomic_DNA"/>
</dbReference>
<protein>
    <recommendedName>
        <fullName evidence="4">Cytochrome b561 domain-containing protein</fullName>
    </recommendedName>
</protein>
<keyword evidence="1" id="KW-0472">Membrane</keyword>
<evidence type="ECO:0000256" key="1">
    <source>
        <dbReference type="SAM" id="Phobius"/>
    </source>
</evidence>
<evidence type="ECO:0000313" key="3">
    <source>
        <dbReference type="Proteomes" id="UP000184330"/>
    </source>
</evidence>